<dbReference type="PANTHER" id="PTHR43817:SF1">
    <property type="entry name" value="HYDROLASE, FAMILY 43, PUTATIVE (AFU_ORTHOLOGUE AFUA_3G01660)-RELATED"/>
    <property type="match status" value="1"/>
</dbReference>
<dbReference type="InterPro" id="IPR006710">
    <property type="entry name" value="Glyco_hydro_43"/>
</dbReference>
<evidence type="ECO:0000313" key="8">
    <source>
        <dbReference type="Proteomes" id="UP000616346"/>
    </source>
</evidence>
<evidence type="ECO:0000256" key="4">
    <source>
        <dbReference type="ARBA" id="ARBA00023295"/>
    </source>
</evidence>
<organism evidence="7 8">
    <name type="scientific">Phocaeicola faecium</name>
    <dbReference type="NCBI Taxonomy" id="2762213"/>
    <lineage>
        <taxon>Bacteria</taxon>
        <taxon>Pseudomonadati</taxon>
        <taxon>Bacteroidota</taxon>
        <taxon>Bacteroidia</taxon>
        <taxon>Bacteroidales</taxon>
        <taxon>Bacteroidaceae</taxon>
        <taxon>Phocaeicola</taxon>
    </lineage>
</organism>
<dbReference type="Proteomes" id="UP000616346">
    <property type="component" value="Unassembled WGS sequence"/>
</dbReference>
<reference evidence="7 8" key="1">
    <citation type="submission" date="2020-08" db="EMBL/GenBank/DDBJ databases">
        <title>A Genomic Blueprint of the Chicken Gut Microbiome.</title>
        <authorList>
            <person name="Gilroy R."/>
            <person name="Ravi A."/>
            <person name="Getino M."/>
            <person name="Pursley I."/>
            <person name="Horton D.L."/>
            <person name="Alikhan N.-F."/>
            <person name="Baker D."/>
            <person name="Gharbi K."/>
            <person name="Hall N."/>
            <person name="Watson M."/>
            <person name="Adriaenssens E.M."/>
            <person name="Foster-Nyarko E."/>
            <person name="Jarju S."/>
            <person name="Secka A."/>
            <person name="Antonio M."/>
            <person name="Oren A."/>
            <person name="Chaudhuri R."/>
            <person name="La Ragione R.M."/>
            <person name="Hildebrand F."/>
            <person name="Pallen M.J."/>
        </authorList>
    </citation>
    <scope>NUCLEOTIDE SEQUENCE [LARGE SCALE GENOMIC DNA]</scope>
    <source>
        <strain evidence="7 8">Sa1YUN3</strain>
    </source>
</reference>
<evidence type="ECO:0000256" key="3">
    <source>
        <dbReference type="ARBA" id="ARBA00022801"/>
    </source>
</evidence>
<keyword evidence="2 6" id="KW-0732">Signal</keyword>
<dbReference type="SUPFAM" id="SSF75005">
    <property type="entry name" value="Arabinanase/levansucrase/invertase"/>
    <property type="match status" value="1"/>
</dbReference>
<evidence type="ECO:0000313" key="7">
    <source>
        <dbReference type="EMBL" id="MBD8002924.1"/>
    </source>
</evidence>
<accession>A0ABR8VDR5</accession>
<keyword evidence="4 5" id="KW-0326">Glycosidase</keyword>
<dbReference type="CDD" id="cd18820">
    <property type="entry name" value="GH43_LbAraf43-like"/>
    <property type="match status" value="1"/>
</dbReference>
<dbReference type="Pfam" id="PF04616">
    <property type="entry name" value="Glyco_hydro_43"/>
    <property type="match status" value="1"/>
</dbReference>
<dbReference type="InterPro" id="IPR016828">
    <property type="entry name" value="Alpha-L-arabinofuranosidase"/>
</dbReference>
<feature type="signal peptide" evidence="6">
    <location>
        <begin position="1"/>
        <end position="20"/>
    </location>
</feature>
<evidence type="ECO:0000256" key="5">
    <source>
        <dbReference type="RuleBase" id="RU361187"/>
    </source>
</evidence>
<name>A0ABR8VDR5_9BACT</name>
<protein>
    <submittedName>
        <fullName evidence="7">Glycoside hydrolase family 43 protein</fullName>
    </submittedName>
</protein>
<dbReference type="InterPro" id="IPR023296">
    <property type="entry name" value="Glyco_hydro_beta-prop_sf"/>
</dbReference>
<gene>
    <name evidence="7" type="ORF">H9626_12005</name>
</gene>
<dbReference type="PIRSF" id="PIRSF025414">
    <property type="entry name" value="Alpha-L-arabinofuranosidase"/>
    <property type="match status" value="1"/>
</dbReference>
<comment type="similarity">
    <text evidence="1 5">Belongs to the glycosyl hydrolase 43 family.</text>
</comment>
<dbReference type="EMBL" id="JACSPQ010000017">
    <property type="protein sequence ID" value="MBD8002924.1"/>
    <property type="molecule type" value="Genomic_DNA"/>
</dbReference>
<comment type="caution">
    <text evidence="7">The sequence shown here is derived from an EMBL/GenBank/DDBJ whole genome shotgun (WGS) entry which is preliminary data.</text>
</comment>
<evidence type="ECO:0000256" key="2">
    <source>
        <dbReference type="ARBA" id="ARBA00022729"/>
    </source>
</evidence>
<keyword evidence="3 5" id="KW-0378">Hydrolase</keyword>
<evidence type="ECO:0000256" key="1">
    <source>
        <dbReference type="ARBA" id="ARBA00009865"/>
    </source>
</evidence>
<keyword evidence="8" id="KW-1185">Reference proteome</keyword>
<sequence>MKLVCYVPLFILMCMMGACRNNPNAESGKTVSTFTNPLFGTGSSPSAIFYKGKYYYTHETNDMIWVWETEDITDMQHAIYKEVWRSADPNNKYNLWAPEIHRINDKWYIYYAADNGNTDNHQIYVLENEAATPLEGTFKLKGAIMTNPDWNWGIHASTFVHKGVQYLIWSGWPQRRIMEETQCIYIARMKNPWTLDTKRVMLSKPEYSWERQWVNPDGSRTAYPIYVNEAPQLFHSRDGQKLILYYSASGCWSPYYCIGMLTADTDADLLNPDSWHKDDKPVFSQSPQDSVFSPGSLSFVPSPDGKEWYVLYHARAIPNGITGDNESRSIRMQKIEWDKNGMPVFGKPVKLGVPLPKPSGL</sequence>
<feature type="chain" id="PRO_5045284573" evidence="6">
    <location>
        <begin position="21"/>
        <end position="361"/>
    </location>
</feature>
<proteinExistence type="inferred from homology"/>
<evidence type="ECO:0000256" key="6">
    <source>
        <dbReference type="SAM" id="SignalP"/>
    </source>
</evidence>
<dbReference type="PANTHER" id="PTHR43817">
    <property type="entry name" value="GLYCOSYL HYDROLASE"/>
    <property type="match status" value="1"/>
</dbReference>
<dbReference type="GO" id="GO:0016787">
    <property type="term" value="F:hydrolase activity"/>
    <property type="evidence" value="ECO:0007669"/>
    <property type="project" value="UniProtKB-KW"/>
</dbReference>
<dbReference type="Gene3D" id="2.115.10.20">
    <property type="entry name" value="Glycosyl hydrolase domain, family 43"/>
    <property type="match status" value="1"/>
</dbReference>
<dbReference type="PROSITE" id="PS51257">
    <property type="entry name" value="PROKAR_LIPOPROTEIN"/>
    <property type="match status" value="1"/>
</dbReference>